<keyword evidence="3" id="KW-1185">Reference proteome</keyword>
<proteinExistence type="predicted"/>
<comment type="caution">
    <text evidence="2">The sequence shown here is derived from an EMBL/GenBank/DDBJ whole genome shotgun (WGS) entry which is preliminary data.</text>
</comment>
<sequence>MNIQRKKRHYWLRGLGLSLLLIGSLQLWCAWQVYRFSQPKNDLPQADAAVVLGAAAWGNRPSPVFRERINHALTLYQTGYVRKLIFTGGTPKSGYETEAEVARNFALKQGIPEQDILIEMRSKDTYQNLVNTRFLMQKHHLHDIVIISDPLHIARAMAIAEDLDIKANYSPTPTSRYHNASWQTQAAFFIQESYALFIYHLLHFGRSISKMII</sequence>
<feature type="domain" description="DUF218" evidence="1">
    <location>
        <begin position="47"/>
        <end position="192"/>
    </location>
</feature>
<dbReference type="Proteomes" id="UP000004088">
    <property type="component" value="Unassembled WGS sequence"/>
</dbReference>
<dbReference type="HOGENOM" id="CLU_051474_3_0_4"/>
<dbReference type="CDD" id="cd06259">
    <property type="entry name" value="YdcF-like"/>
    <property type="match status" value="1"/>
</dbReference>
<dbReference type="Pfam" id="PF02698">
    <property type="entry name" value="DUF218"/>
    <property type="match status" value="1"/>
</dbReference>
<reference evidence="2 3" key="1">
    <citation type="submission" date="2011-01" db="EMBL/GenBank/DDBJ databases">
        <authorList>
            <person name="Muzny D."/>
            <person name="Qin X."/>
            <person name="Deng J."/>
            <person name="Jiang H."/>
            <person name="Liu Y."/>
            <person name="Qu J."/>
            <person name="Song X.-Z."/>
            <person name="Zhang L."/>
            <person name="Thornton R."/>
            <person name="Coyle M."/>
            <person name="Francisco L."/>
            <person name="Jackson L."/>
            <person name="Javaid M."/>
            <person name="Korchina V."/>
            <person name="Kovar C."/>
            <person name="Mata R."/>
            <person name="Mathew T."/>
            <person name="Ngo R."/>
            <person name="Nguyen L."/>
            <person name="Nguyen N."/>
            <person name="Okwuonu G."/>
            <person name="Ongeri F."/>
            <person name="Pham C."/>
            <person name="Simmons D."/>
            <person name="Wilczek-Boney K."/>
            <person name="Hale W."/>
            <person name="Jakkamsetti A."/>
            <person name="Pham P."/>
            <person name="Ruth R."/>
            <person name="San Lucas F."/>
            <person name="Warren J."/>
            <person name="Zhang J."/>
            <person name="Zhao Z."/>
            <person name="Zhou C."/>
            <person name="Zhu D."/>
            <person name="Lee S."/>
            <person name="Bess C."/>
            <person name="Blankenburg K."/>
            <person name="Forbes L."/>
            <person name="Fu Q."/>
            <person name="Gubbala S."/>
            <person name="Hirani K."/>
            <person name="Jayaseelan J.C."/>
            <person name="Lara F."/>
            <person name="Munidasa M."/>
            <person name="Palculict T."/>
            <person name="Patil S."/>
            <person name="Pu L.-L."/>
            <person name="Saada N."/>
            <person name="Tang L."/>
            <person name="Weissenberger G."/>
            <person name="Zhu Y."/>
            <person name="Hemphill L."/>
            <person name="Shang Y."/>
            <person name="Youmans B."/>
            <person name="Ayvaz T."/>
            <person name="Ross M."/>
            <person name="Santibanez J."/>
            <person name="Aqrawi P."/>
            <person name="Gross S."/>
            <person name="Joshi V."/>
            <person name="Fowler G."/>
            <person name="Nazareth L."/>
            <person name="Reid J."/>
            <person name="Worley K."/>
            <person name="Petrosino J."/>
            <person name="Highlander S."/>
            <person name="Gibbs R."/>
        </authorList>
    </citation>
    <scope>NUCLEOTIDE SEQUENCE [LARGE SCALE GENOMIC DNA]</scope>
    <source>
        <strain evidence="2 3">ATCC 33394</strain>
    </source>
</reference>
<organism evidence="2 3">
    <name type="scientific">Kingella denitrificans ATCC 33394</name>
    <dbReference type="NCBI Taxonomy" id="888741"/>
    <lineage>
        <taxon>Bacteria</taxon>
        <taxon>Pseudomonadati</taxon>
        <taxon>Pseudomonadota</taxon>
        <taxon>Betaproteobacteria</taxon>
        <taxon>Neisseriales</taxon>
        <taxon>Neisseriaceae</taxon>
        <taxon>Kingella</taxon>
    </lineage>
</organism>
<evidence type="ECO:0000313" key="3">
    <source>
        <dbReference type="Proteomes" id="UP000004088"/>
    </source>
</evidence>
<dbReference type="InterPro" id="IPR051599">
    <property type="entry name" value="Cell_Envelope_Assoc"/>
</dbReference>
<evidence type="ECO:0000259" key="1">
    <source>
        <dbReference type="Pfam" id="PF02698"/>
    </source>
</evidence>
<dbReference type="STRING" id="888741.HMPREF9098_1517"/>
<gene>
    <name evidence="2" type="ORF">HMPREF9098_1517</name>
</gene>
<name>F0F083_9NEIS</name>
<dbReference type="InterPro" id="IPR014729">
    <property type="entry name" value="Rossmann-like_a/b/a_fold"/>
</dbReference>
<dbReference type="Gene3D" id="3.40.50.620">
    <property type="entry name" value="HUPs"/>
    <property type="match status" value="1"/>
</dbReference>
<dbReference type="PANTHER" id="PTHR30336">
    <property type="entry name" value="INNER MEMBRANE PROTEIN, PROBABLE PERMEASE"/>
    <property type="match status" value="1"/>
</dbReference>
<dbReference type="EMBL" id="AEWV01000023">
    <property type="protein sequence ID" value="EGC17117.1"/>
    <property type="molecule type" value="Genomic_DNA"/>
</dbReference>
<protein>
    <recommendedName>
        <fullName evidence="1">DUF218 domain-containing protein</fullName>
    </recommendedName>
</protein>
<dbReference type="PANTHER" id="PTHR30336:SF20">
    <property type="entry name" value="DUF218 DOMAIN-CONTAINING PROTEIN"/>
    <property type="match status" value="1"/>
</dbReference>
<accession>F0F083</accession>
<dbReference type="GO" id="GO:0005886">
    <property type="term" value="C:plasma membrane"/>
    <property type="evidence" value="ECO:0007669"/>
    <property type="project" value="TreeGrafter"/>
</dbReference>
<evidence type="ECO:0000313" key="2">
    <source>
        <dbReference type="EMBL" id="EGC17117.1"/>
    </source>
</evidence>
<dbReference type="InterPro" id="IPR003848">
    <property type="entry name" value="DUF218"/>
</dbReference>
<dbReference type="AlphaFoldDB" id="F0F083"/>